<dbReference type="GO" id="GO:0003677">
    <property type="term" value="F:DNA binding"/>
    <property type="evidence" value="ECO:0007669"/>
    <property type="project" value="UniProtKB-UniRule"/>
</dbReference>
<dbReference type="CDD" id="cd00086">
    <property type="entry name" value="homeodomain"/>
    <property type="match status" value="1"/>
</dbReference>
<dbReference type="InParanoid" id="A0A2P6NU37"/>
<dbReference type="SMART" id="SM00389">
    <property type="entry name" value="HOX"/>
    <property type="match status" value="1"/>
</dbReference>
<feature type="compositionally biased region" description="Low complexity" evidence="5">
    <location>
        <begin position="454"/>
        <end position="463"/>
    </location>
</feature>
<dbReference type="Gene3D" id="1.10.10.60">
    <property type="entry name" value="Homeodomain-like"/>
    <property type="match status" value="1"/>
</dbReference>
<proteinExistence type="predicted"/>
<evidence type="ECO:0000313" key="9">
    <source>
        <dbReference type="Proteomes" id="UP000241769"/>
    </source>
</evidence>
<accession>A0A2P6NU37</accession>
<feature type="signal peptide" evidence="6">
    <location>
        <begin position="1"/>
        <end position="26"/>
    </location>
</feature>
<protein>
    <recommendedName>
        <fullName evidence="7">Homeobox domain-containing protein</fullName>
    </recommendedName>
</protein>
<feature type="compositionally biased region" description="Polar residues" evidence="5">
    <location>
        <begin position="464"/>
        <end position="477"/>
    </location>
</feature>
<feature type="region of interest" description="Disordered" evidence="5">
    <location>
        <begin position="454"/>
        <end position="488"/>
    </location>
</feature>
<dbReference type="PANTHER" id="PTHR11850">
    <property type="entry name" value="HOMEOBOX PROTEIN TRANSCRIPTION FACTORS"/>
    <property type="match status" value="1"/>
</dbReference>
<gene>
    <name evidence="8" type="ORF">PROFUN_00694</name>
</gene>
<feature type="domain" description="Homeobox" evidence="7">
    <location>
        <begin position="407"/>
        <end position="453"/>
    </location>
</feature>
<keyword evidence="3 4" id="KW-0539">Nucleus</keyword>
<feature type="compositionally biased region" description="Polar residues" evidence="5">
    <location>
        <begin position="151"/>
        <end position="165"/>
    </location>
</feature>
<evidence type="ECO:0000256" key="4">
    <source>
        <dbReference type="PROSITE-ProRule" id="PRU00108"/>
    </source>
</evidence>
<sequence>MIERFRSLPLRGIWCALIELVVVLLSLNKMTPEISSGQSFEISIRKSAAFLSVFGRSEPLFETTTNSKGDCCTTVYNLLRVTRPTKAEVMYVADIDPGMSEADRASPNSTPEHNPGSSELSSPGREEPSPTIAISGVNHTETEAVSKDASVVNSPPNNDAPQRISSVQQDMASFLASQSLEMPGLSRKRKSEDLKDLPFKQAKVKDFVEPQPKLVPVQPVQTPVQPSFNLHTIPGLPSANGFEVVEQNGRFVVKMKGSTDAPSPFQIVVKSPKTPSPASNPTSSTTDSQPPSYPYNYPGHTPRRIDHVISPMQPTTPQVINANVPAPYPMNGTSGYPQRPNYNQPNVMDNGMMYVISDMQPPPYMQGMTIAQPSIYNEAPNFTPQYNEFQPPPVRQDTRMQRAVTILKTWFREHISSPFPSDEERMHLANLSGLEVAQVDYWFNVARMRLRQLQQQQPQQQQQMEPTNYNSGFNSNKPRYVESVVHHH</sequence>
<feature type="compositionally biased region" description="Polar residues" evidence="5">
    <location>
        <begin position="106"/>
        <end position="121"/>
    </location>
</feature>
<feature type="DNA-binding region" description="Homeobox" evidence="4">
    <location>
        <begin position="409"/>
        <end position="454"/>
    </location>
</feature>
<dbReference type="Proteomes" id="UP000241769">
    <property type="component" value="Unassembled WGS sequence"/>
</dbReference>
<keyword evidence="9" id="KW-1185">Reference proteome</keyword>
<dbReference type="OrthoDB" id="10056939at2759"/>
<reference evidence="8 9" key="1">
    <citation type="journal article" date="2018" name="Genome Biol. Evol.">
        <title>Multiple Roots of Fruiting Body Formation in Amoebozoa.</title>
        <authorList>
            <person name="Hillmann F."/>
            <person name="Forbes G."/>
            <person name="Novohradska S."/>
            <person name="Ferling I."/>
            <person name="Riege K."/>
            <person name="Groth M."/>
            <person name="Westermann M."/>
            <person name="Marz M."/>
            <person name="Spaller T."/>
            <person name="Winckler T."/>
            <person name="Schaap P."/>
            <person name="Glockner G."/>
        </authorList>
    </citation>
    <scope>NUCLEOTIDE SEQUENCE [LARGE SCALE GENOMIC DNA]</scope>
    <source>
        <strain evidence="8 9">Jena</strain>
    </source>
</reference>
<dbReference type="STRING" id="1890364.A0A2P6NU37"/>
<comment type="caution">
    <text evidence="8">The sequence shown here is derived from an EMBL/GenBank/DDBJ whole genome shotgun (WGS) entry which is preliminary data.</text>
</comment>
<evidence type="ECO:0000256" key="3">
    <source>
        <dbReference type="ARBA" id="ARBA00023242"/>
    </source>
</evidence>
<dbReference type="InterPro" id="IPR009057">
    <property type="entry name" value="Homeodomain-like_sf"/>
</dbReference>
<dbReference type="InterPro" id="IPR050224">
    <property type="entry name" value="TALE_homeobox"/>
</dbReference>
<comment type="subcellular location">
    <subcellularLocation>
        <location evidence="4">Nucleus</location>
    </subcellularLocation>
</comment>
<organism evidence="8 9">
    <name type="scientific">Planoprotostelium fungivorum</name>
    <dbReference type="NCBI Taxonomy" id="1890364"/>
    <lineage>
        <taxon>Eukaryota</taxon>
        <taxon>Amoebozoa</taxon>
        <taxon>Evosea</taxon>
        <taxon>Variosea</taxon>
        <taxon>Cavosteliida</taxon>
        <taxon>Cavosteliaceae</taxon>
        <taxon>Planoprotostelium</taxon>
    </lineage>
</organism>
<feature type="region of interest" description="Disordered" evidence="5">
    <location>
        <begin position="262"/>
        <end position="300"/>
    </location>
</feature>
<evidence type="ECO:0000256" key="6">
    <source>
        <dbReference type="SAM" id="SignalP"/>
    </source>
</evidence>
<dbReference type="AlphaFoldDB" id="A0A2P6NU37"/>
<keyword evidence="6" id="KW-0732">Signal</keyword>
<evidence type="ECO:0000256" key="2">
    <source>
        <dbReference type="ARBA" id="ARBA00023155"/>
    </source>
</evidence>
<dbReference type="PROSITE" id="PS50071">
    <property type="entry name" value="HOMEOBOX_2"/>
    <property type="match status" value="1"/>
</dbReference>
<keyword evidence="2 4" id="KW-0371">Homeobox</keyword>
<feature type="compositionally biased region" description="Low complexity" evidence="5">
    <location>
        <begin position="271"/>
        <end position="290"/>
    </location>
</feature>
<dbReference type="GO" id="GO:0005634">
    <property type="term" value="C:nucleus"/>
    <property type="evidence" value="ECO:0007669"/>
    <property type="project" value="UniProtKB-SubCell"/>
</dbReference>
<evidence type="ECO:0000256" key="1">
    <source>
        <dbReference type="ARBA" id="ARBA00023125"/>
    </source>
</evidence>
<keyword evidence="1 4" id="KW-0238">DNA-binding</keyword>
<feature type="region of interest" description="Disordered" evidence="5">
    <location>
        <begin position="98"/>
        <end position="165"/>
    </location>
</feature>
<dbReference type="GO" id="GO:0006355">
    <property type="term" value="P:regulation of DNA-templated transcription"/>
    <property type="evidence" value="ECO:0007669"/>
    <property type="project" value="InterPro"/>
</dbReference>
<dbReference type="EMBL" id="MDYQ01000020">
    <property type="protein sequence ID" value="PRP87483.1"/>
    <property type="molecule type" value="Genomic_DNA"/>
</dbReference>
<evidence type="ECO:0000256" key="5">
    <source>
        <dbReference type="SAM" id="MobiDB-lite"/>
    </source>
</evidence>
<feature type="chain" id="PRO_5015178274" description="Homeobox domain-containing protein" evidence="6">
    <location>
        <begin position="27"/>
        <end position="488"/>
    </location>
</feature>
<dbReference type="InterPro" id="IPR008422">
    <property type="entry name" value="KN_HD"/>
</dbReference>
<dbReference type="InterPro" id="IPR001356">
    <property type="entry name" value="HD"/>
</dbReference>
<evidence type="ECO:0000259" key="7">
    <source>
        <dbReference type="PROSITE" id="PS50071"/>
    </source>
</evidence>
<dbReference type="Pfam" id="PF05920">
    <property type="entry name" value="Homeobox_KN"/>
    <property type="match status" value="1"/>
</dbReference>
<name>A0A2P6NU37_9EUKA</name>
<dbReference type="SUPFAM" id="SSF46689">
    <property type="entry name" value="Homeodomain-like"/>
    <property type="match status" value="1"/>
</dbReference>
<evidence type="ECO:0000313" key="8">
    <source>
        <dbReference type="EMBL" id="PRP87483.1"/>
    </source>
</evidence>